<keyword evidence="3" id="KW-1185">Reference proteome</keyword>
<protein>
    <submittedName>
        <fullName evidence="2">Uncharacterized protein</fullName>
    </submittedName>
</protein>
<reference evidence="2" key="1">
    <citation type="submission" date="2019-10" db="EMBL/GenBank/DDBJ databases">
        <authorList>
            <person name="Soares A.E.R."/>
            <person name="Aleixo A."/>
            <person name="Schneider P."/>
            <person name="Miyaki C.Y."/>
            <person name="Schneider M.P."/>
            <person name="Mello C."/>
            <person name="Vasconcelos A.T.R."/>
        </authorList>
    </citation>
    <scope>NUCLEOTIDE SEQUENCE</scope>
    <source>
        <tissue evidence="2">Muscle</tissue>
    </source>
</reference>
<dbReference type="EMBL" id="WHWB01032529">
    <property type="protein sequence ID" value="KAJ7425383.1"/>
    <property type="molecule type" value="Genomic_DNA"/>
</dbReference>
<feature type="compositionally biased region" description="Basic and acidic residues" evidence="1">
    <location>
        <begin position="1"/>
        <end position="14"/>
    </location>
</feature>
<evidence type="ECO:0000313" key="2">
    <source>
        <dbReference type="EMBL" id="KAJ7425383.1"/>
    </source>
</evidence>
<gene>
    <name evidence="2" type="ORF">WISP_23646</name>
</gene>
<evidence type="ECO:0000256" key="1">
    <source>
        <dbReference type="SAM" id="MobiDB-lite"/>
    </source>
</evidence>
<proteinExistence type="predicted"/>
<feature type="region of interest" description="Disordered" evidence="1">
    <location>
        <begin position="1"/>
        <end position="24"/>
    </location>
</feature>
<sequence>MGREESSEIQRRQVEGPAPNSRHQYSLGANLLKSSSTEKILGGLVDNKLSMSKRCALEAKINDILECIRKIIASRSWRRSCLSTQP</sequence>
<accession>A0ABQ9DTP9</accession>
<name>A0ABQ9DTP9_9PASS</name>
<organism evidence="2 3">
    <name type="scientific">Willisornis vidua</name>
    <name type="common">Xingu scale-backed antbird</name>
    <dbReference type="NCBI Taxonomy" id="1566151"/>
    <lineage>
        <taxon>Eukaryota</taxon>
        <taxon>Metazoa</taxon>
        <taxon>Chordata</taxon>
        <taxon>Craniata</taxon>
        <taxon>Vertebrata</taxon>
        <taxon>Euteleostomi</taxon>
        <taxon>Archelosauria</taxon>
        <taxon>Archosauria</taxon>
        <taxon>Dinosauria</taxon>
        <taxon>Saurischia</taxon>
        <taxon>Theropoda</taxon>
        <taxon>Coelurosauria</taxon>
        <taxon>Aves</taxon>
        <taxon>Neognathae</taxon>
        <taxon>Neoaves</taxon>
        <taxon>Telluraves</taxon>
        <taxon>Australaves</taxon>
        <taxon>Passeriformes</taxon>
        <taxon>Thamnophilidae</taxon>
        <taxon>Willisornis</taxon>
    </lineage>
</organism>
<dbReference type="Proteomes" id="UP001145742">
    <property type="component" value="Unassembled WGS sequence"/>
</dbReference>
<comment type="caution">
    <text evidence="2">The sequence shown here is derived from an EMBL/GenBank/DDBJ whole genome shotgun (WGS) entry which is preliminary data.</text>
</comment>
<evidence type="ECO:0000313" key="3">
    <source>
        <dbReference type="Proteomes" id="UP001145742"/>
    </source>
</evidence>